<dbReference type="Pfam" id="PF06283">
    <property type="entry name" value="ThuA"/>
    <property type="match status" value="1"/>
</dbReference>
<evidence type="ECO:0000313" key="3">
    <source>
        <dbReference type="Proteomes" id="UP000799778"/>
    </source>
</evidence>
<gene>
    <name evidence="2" type="ORF">BU24DRAFT_416062</name>
</gene>
<proteinExistence type="predicted"/>
<dbReference type="InterPro" id="IPR029062">
    <property type="entry name" value="Class_I_gatase-like"/>
</dbReference>
<dbReference type="Gene3D" id="3.40.50.880">
    <property type="match status" value="1"/>
</dbReference>
<protein>
    <submittedName>
        <fullName evidence="2">Secreted glycosyl hydrolase</fullName>
    </submittedName>
</protein>
<dbReference type="GO" id="GO:0016787">
    <property type="term" value="F:hydrolase activity"/>
    <property type="evidence" value="ECO:0007669"/>
    <property type="project" value="UniProtKB-KW"/>
</dbReference>
<dbReference type="PANTHER" id="PTHR40469">
    <property type="entry name" value="SECRETED GLYCOSYL HYDROLASE"/>
    <property type="match status" value="1"/>
</dbReference>
<dbReference type="OrthoDB" id="3482285at2759"/>
<feature type="domain" description="ThuA-like" evidence="1">
    <location>
        <begin position="9"/>
        <end position="223"/>
    </location>
</feature>
<name>A0A6A5Y561_9PLEO</name>
<keyword evidence="3" id="KW-1185">Reference proteome</keyword>
<reference evidence="2" key="1">
    <citation type="journal article" date="2020" name="Stud. Mycol.">
        <title>101 Dothideomycetes genomes: a test case for predicting lifestyles and emergence of pathogens.</title>
        <authorList>
            <person name="Haridas S."/>
            <person name="Albert R."/>
            <person name="Binder M."/>
            <person name="Bloem J."/>
            <person name="Labutti K."/>
            <person name="Salamov A."/>
            <person name="Andreopoulos B."/>
            <person name="Baker S."/>
            <person name="Barry K."/>
            <person name="Bills G."/>
            <person name="Bluhm B."/>
            <person name="Cannon C."/>
            <person name="Castanera R."/>
            <person name="Culley D."/>
            <person name="Daum C."/>
            <person name="Ezra D."/>
            <person name="Gonzalez J."/>
            <person name="Henrissat B."/>
            <person name="Kuo A."/>
            <person name="Liang C."/>
            <person name="Lipzen A."/>
            <person name="Lutzoni F."/>
            <person name="Magnuson J."/>
            <person name="Mondo S."/>
            <person name="Nolan M."/>
            <person name="Ohm R."/>
            <person name="Pangilinan J."/>
            <person name="Park H.-J."/>
            <person name="Ramirez L."/>
            <person name="Alfaro M."/>
            <person name="Sun H."/>
            <person name="Tritt A."/>
            <person name="Yoshinaga Y."/>
            <person name="Zwiers L.-H."/>
            <person name="Turgeon B."/>
            <person name="Goodwin S."/>
            <person name="Spatafora J."/>
            <person name="Crous P."/>
            <person name="Grigoriev I."/>
        </authorList>
    </citation>
    <scope>NUCLEOTIDE SEQUENCE</scope>
    <source>
        <strain evidence="2">CBS 175.79</strain>
    </source>
</reference>
<dbReference type="EMBL" id="ML978066">
    <property type="protein sequence ID" value="KAF2020353.1"/>
    <property type="molecule type" value="Genomic_DNA"/>
</dbReference>
<dbReference type="PANTHER" id="PTHR40469:SF2">
    <property type="entry name" value="GALACTOSE-BINDING DOMAIN-LIKE SUPERFAMILY PROTEIN"/>
    <property type="match status" value="1"/>
</dbReference>
<dbReference type="AlphaFoldDB" id="A0A6A5Y561"/>
<sequence length="248" mass="27899">MMRSTAPFQVLVFSKTASYRHDSIAAGIAAIKDFTLRTTAFEVTASENAQCITPVELIRYRVVIFLQCTGFFLSPDNIEALKAFVRGGGGVIGIHGAAAGMPGHQWYNYLLGADFESHPPPELGRVLVENEHHWLSQSLVAPGQWEDEWYNYRNHPGDNQNLIILLRGDTSSFHGGKMGKYHPLAWCQDFEGGRSYYTALGHFEGAYGNAWFLDQIFKAIFWVARQESIMEDVKSRFENRSVKSQRSG</sequence>
<organism evidence="2 3">
    <name type="scientific">Aaosphaeria arxii CBS 175.79</name>
    <dbReference type="NCBI Taxonomy" id="1450172"/>
    <lineage>
        <taxon>Eukaryota</taxon>
        <taxon>Fungi</taxon>
        <taxon>Dikarya</taxon>
        <taxon>Ascomycota</taxon>
        <taxon>Pezizomycotina</taxon>
        <taxon>Dothideomycetes</taxon>
        <taxon>Pleosporomycetidae</taxon>
        <taxon>Pleosporales</taxon>
        <taxon>Pleosporales incertae sedis</taxon>
        <taxon>Aaosphaeria</taxon>
    </lineage>
</organism>
<dbReference type="Proteomes" id="UP000799778">
    <property type="component" value="Unassembled WGS sequence"/>
</dbReference>
<dbReference type="InterPro" id="IPR029010">
    <property type="entry name" value="ThuA-like"/>
</dbReference>
<accession>A0A6A5Y561</accession>
<dbReference type="SUPFAM" id="SSF52317">
    <property type="entry name" value="Class I glutamine amidotransferase-like"/>
    <property type="match status" value="1"/>
</dbReference>
<keyword evidence="2" id="KW-0378">Hydrolase</keyword>
<evidence type="ECO:0000313" key="2">
    <source>
        <dbReference type="EMBL" id="KAF2020353.1"/>
    </source>
</evidence>
<evidence type="ECO:0000259" key="1">
    <source>
        <dbReference type="Pfam" id="PF06283"/>
    </source>
</evidence>
<dbReference type="GeneID" id="54283752"/>
<dbReference type="RefSeq" id="XP_033388692.1">
    <property type="nucleotide sequence ID" value="XM_033526355.1"/>
</dbReference>